<organism evidence="1 2">
    <name type="scientific">Bugula neritina</name>
    <name type="common">Brown bryozoan</name>
    <name type="synonym">Sertularia neritina</name>
    <dbReference type="NCBI Taxonomy" id="10212"/>
    <lineage>
        <taxon>Eukaryota</taxon>
        <taxon>Metazoa</taxon>
        <taxon>Spiralia</taxon>
        <taxon>Lophotrochozoa</taxon>
        <taxon>Bryozoa</taxon>
        <taxon>Gymnolaemata</taxon>
        <taxon>Cheilostomatida</taxon>
        <taxon>Flustrina</taxon>
        <taxon>Buguloidea</taxon>
        <taxon>Bugulidae</taxon>
        <taxon>Bugula</taxon>
    </lineage>
</organism>
<evidence type="ECO:0000313" key="2">
    <source>
        <dbReference type="Proteomes" id="UP000593567"/>
    </source>
</evidence>
<proteinExistence type="predicted"/>
<dbReference type="AlphaFoldDB" id="A0A7J7K0H1"/>
<name>A0A7J7K0H1_BUGNE</name>
<keyword evidence="2" id="KW-1185">Reference proteome</keyword>
<reference evidence="1" key="1">
    <citation type="submission" date="2020-06" db="EMBL/GenBank/DDBJ databases">
        <title>Draft genome of Bugula neritina, a colonial animal packing powerful symbionts and potential medicines.</title>
        <authorList>
            <person name="Rayko M."/>
        </authorList>
    </citation>
    <scope>NUCLEOTIDE SEQUENCE [LARGE SCALE GENOMIC DNA]</scope>
    <source>
        <strain evidence="1">Kwan_BN1</strain>
    </source>
</reference>
<sequence length="84" mass="9354">MFRSISKECPLKMDNSASLTLVENELENQNFNGDSQHHKVCDILKTESNKSTCNTSSTELIDVESLPNPLVMPTSSLIKKLSLQ</sequence>
<accession>A0A7J7K0H1</accession>
<gene>
    <name evidence="1" type="ORF">EB796_009987</name>
</gene>
<evidence type="ECO:0000313" key="1">
    <source>
        <dbReference type="EMBL" id="KAF6031693.1"/>
    </source>
</evidence>
<dbReference type="EMBL" id="VXIV02001577">
    <property type="protein sequence ID" value="KAF6031693.1"/>
    <property type="molecule type" value="Genomic_DNA"/>
</dbReference>
<protein>
    <submittedName>
        <fullName evidence="1">Uncharacterized protein</fullName>
    </submittedName>
</protein>
<comment type="caution">
    <text evidence="1">The sequence shown here is derived from an EMBL/GenBank/DDBJ whole genome shotgun (WGS) entry which is preliminary data.</text>
</comment>
<dbReference type="Proteomes" id="UP000593567">
    <property type="component" value="Unassembled WGS sequence"/>
</dbReference>